<feature type="transmembrane region" description="Helical" evidence="2">
    <location>
        <begin position="73"/>
        <end position="93"/>
    </location>
</feature>
<reference evidence="4" key="1">
    <citation type="submission" date="2020-10" db="EMBL/GenBank/DDBJ databases">
        <title>Sequencing the genomes of 1000 actinobacteria strains.</title>
        <authorList>
            <person name="Klenk H.-P."/>
        </authorList>
    </citation>
    <scope>NUCLEOTIDE SEQUENCE</scope>
    <source>
        <strain evidence="4">DSM 46832</strain>
    </source>
</reference>
<dbReference type="InterPro" id="IPR052529">
    <property type="entry name" value="Bact_Transport_Assoc"/>
</dbReference>
<feature type="transmembrane region" description="Helical" evidence="2">
    <location>
        <begin position="359"/>
        <end position="380"/>
    </location>
</feature>
<keyword evidence="5" id="KW-1185">Reference proteome</keyword>
<feature type="transmembrane region" description="Helical" evidence="2">
    <location>
        <begin position="35"/>
        <end position="53"/>
    </location>
</feature>
<dbReference type="AlphaFoldDB" id="A0A927LXX1"/>
<keyword evidence="2" id="KW-0472">Membrane</keyword>
<accession>A0A927LXX1</accession>
<feature type="transmembrane region" description="Helical" evidence="2">
    <location>
        <begin position="158"/>
        <end position="178"/>
    </location>
</feature>
<evidence type="ECO:0000256" key="1">
    <source>
        <dbReference type="SAM" id="MobiDB-lite"/>
    </source>
</evidence>
<evidence type="ECO:0000313" key="4">
    <source>
        <dbReference type="EMBL" id="MBE1484563.1"/>
    </source>
</evidence>
<protein>
    <recommendedName>
        <fullName evidence="3">DUF418 domain-containing protein</fullName>
    </recommendedName>
</protein>
<evidence type="ECO:0000259" key="3">
    <source>
        <dbReference type="Pfam" id="PF04235"/>
    </source>
</evidence>
<evidence type="ECO:0000313" key="5">
    <source>
        <dbReference type="Proteomes" id="UP000649753"/>
    </source>
</evidence>
<dbReference type="EMBL" id="JADBEB010000001">
    <property type="protein sequence ID" value="MBE1484563.1"/>
    <property type="molecule type" value="Genomic_DNA"/>
</dbReference>
<comment type="caution">
    <text evidence="4">The sequence shown here is derived from an EMBL/GenBank/DDBJ whole genome shotgun (WGS) entry which is preliminary data.</text>
</comment>
<dbReference type="PANTHER" id="PTHR30590">
    <property type="entry name" value="INNER MEMBRANE PROTEIN"/>
    <property type="match status" value="1"/>
</dbReference>
<sequence>MSSFAHASAAVRPTVPDTSPASTDRRLGDVDALRSFALFGILIINIAFFATAYPWHGIEDPAFSSGLDQVVRWGVAMLFEMKFYLLFSFLFGYSFTLQFDSAARQGAAFVPRFLRRLAGLFVLGAAHAVLLFHGDILTTYAVLGLILLAVRGIRPRTALIAAGVLTGIVATFLLMSALSGSVFAPDAAASIAAGQQSTEVLRDTPGSVIAEHLRAMPQMLGALAVVQGPLAMAAFLVGLAAGKHRVLVDAARYPRALRTLQLVGYPIGLTGGLVLAATGGTTELNMFAVAVTALTAPLLGAAYIATLLQVFHSRSGQRLVAVLAPAGRMALSNYLGQSLICAIIFTGWGFGLIGHVSPLGAVLIAVAIFLAQLLVSAVWLGRYRYGPAEFCLRAVTNAEVPAWRRDPN</sequence>
<gene>
    <name evidence="4" type="ORF">H4W31_000201</name>
</gene>
<keyword evidence="2" id="KW-1133">Transmembrane helix</keyword>
<proteinExistence type="predicted"/>
<dbReference type="RefSeq" id="WP_192764904.1">
    <property type="nucleotide sequence ID" value="NZ_JADBEB010000001.1"/>
</dbReference>
<feature type="transmembrane region" description="Helical" evidence="2">
    <location>
        <begin position="220"/>
        <end position="241"/>
    </location>
</feature>
<feature type="transmembrane region" description="Helical" evidence="2">
    <location>
        <begin position="331"/>
        <end position="353"/>
    </location>
</feature>
<dbReference type="Pfam" id="PF04235">
    <property type="entry name" value="DUF418"/>
    <property type="match status" value="1"/>
</dbReference>
<keyword evidence="2" id="KW-0812">Transmembrane</keyword>
<feature type="transmembrane region" description="Helical" evidence="2">
    <location>
        <begin position="136"/>
        <end position="153"/>
    </location>
</feature>
<dbReference type="InterPro" id="IPR007349">
    <property type="entry name" value="DUF418"/>
</dbReference>
<name>A0A927LXX1_9ACTN</name>
<evidence type="ECO:0000256" key="2">
    <source>
        <dbReference type="SAM" id="Phobius"/>
    </source>
</evidence>
<feature type="transmembrane region" description="Helical" evidence="2">
    <location>
        <begin position="262"/>
        <end position="280"/>
    </location>
</feature>
<dbReference type="Proteomes" id="UP000649753">
    <property type="component" value="Unassembled WGS sequence"/>
</dbReference>
<feature type="region of interest" description="Disordered" evidence="1">
    <location>
        <begin position="1"/>
        <end position="23"/>
    </location>
</feature>
<feature type="transmembrane region" description="Helical" evidence="2">
    <location>
        <begin position="286"/>
        <end position="311"/>
    </location>
</feature>
<feature type="domain" description="DUF418" evidence="3">
    <location>
        <begin position="241"/>
        <end position="397"/>
    </location>
</feature>
<organism evidence="4 5">
    <name type="scientific">Plantactinospora soyae</name>
    <dbReference type="NCBI Taxonomy" id="1544732"/>
    <lineage>
        <taxon>Bacteria</taxon>
        <taxon>Bacillati</taxon>
        <taxon>Actinomycetota</taxon>
        <taxon>Actinomycetes</taxon>
        <taxon>Micromonosporales</taxon>
        <taxon>Micromonosporaceae</taxon>
        <taxon>Plantactinospora</taxon>
    </lineage>
</organism>
<dbReference type="PANTHER" id="PTHR30590:SF2">
    <property type="entry name" value="INNER MEMBRANE PROTEIN"/>
    <property type="match status" value="1"/>
</dbReference>
<feature type="transmembrane region" description="Helical" evidence="2">
    <location>
        <begin position="113"/>
        <end position="130"/>
    </location>
</feature>